<dbReference type="Gene3D" id="1.10.8.60">
    <property type="match status" value="1"/>
</dbReference>
<keyword evidence="4" id="KW-0862">Zinc</keyword>
<dbReference type="GO" id="GO:0046872">
    <property type="term" value="F:metal ion binding"/>
    <property type="evidence" value="ECO:0007669"/>
    <property type="project" value="UniProtKB-KW"/>
</dbReference>
<keyword evidence="3 8" id="KW-0547">Nucleotide-binding</keyword>
<sequence length="518" mass="58694">MTPTTLYLKYRPQKLSELDSAGPREELIKIFKSEKFPHAFLFTGPKGIGKTSAARIIAKKVNCLNKKQFEPCNDCVNCLSITRGSNVDVLEIDAASNRGIDDIKELREKIKLAPSCLKYKVYIIDEVHMLTTEAFNALLKTLEEPPAHALFILCTTDPEKLPKTITSRCLVINFKKATKKEIVDKLRKVCDKEKWQYEEKALEEIAKLSDGSFRDANKVLDQVSFSGKILLEEVNKLSGVSVDFNIEDFLLILQKRQAKEAVLWINKQVDQGINLKVLVEKLLDAARNILLTHFGIEEEKLENKFDFSQEELECLIGLFTRAYGELRFAVIAQLPLEMAVIEWCQIEGEDGKREVSRDVGAGSEKTEKSDPLQTSHPHSTSNFSPPSQFSFDDVVKKWSEILEKVKLLNHSVLAFLKATRPLNCEDGFLVLEVFYKFHKDQLEKDQCRKIFEKAAGEVLGCEVKLKCNLSETKRQPQPLPKVDFIPPTDKPLVSSQTNDNADIIKLAEEIFNKGGTIQ</sequence>
<dbReference type="InterPro" id="IPR048448">
    <property type="entry name" value="DnaX-like_C"/>
</dbReference>
<feature type="region of interest" description="Disordered" evidence="9">
    <location>
        <begin position="354"/>
        <end position="385"/>
    </location>
</feature>
<evidence type="ECO:0000256" key="9">
    <source>
        <dbReference type="SAM" id="MobiDB-lite"/>
    </source>
</evidence>
<dbReference type="NCBIfam" id="TIGR02397">
    <property type="entry name" value="dnaX_nterm"/>
    <property type="match status" value="1"/>
</dbReference>
<dbReference type="GO" id="GO:0006261">
    <property type="term" value="P:DNA-templated DNA replication"/>
    <property type="evidence" value="ECO:0007669"/>
    <property type="project" value="TreeGrafter"/>
</dbReference>
<name>A0A2H0WPJ7_9BACT</name>
<dbReference type="InterPro" id="IPR050238">
    <property type="entry name" value="DNA_Rep/Repair_Clamp_Loader"/>
</dbReference>
<evidence type="ECO:0000256" key="7">
    <source>
        <dbReference type="ARBA" id="ARBA00049244"/>
    </source>
</evidence>
<dbReference type="GO" id="GO:0005524">
    <property type="term" value="F:ATP binding"/>
    <property type="evidence" value="ECO:0007669"/>
    <property type="project" value="UniProtKB-KW"/>
</dbReference>
<dbReference type="InterPro" id="IPR008921">
    <property type="entry name" value="DNA_pol3_clamp-load_cplx_C"/>
</dbReference>
<keyword evidence="8" id="KW-0808">Transferase</keyword>
<evidence type="ECO:0000256" key="1">
    <source>
        <dbReference type="ARBA" id="ARBA00006360"/>
    </source>
</evidence>
<dbReference type="Pfam" id="PF20964">
    <property type="entry name" value="DnaX_C"/>
    <property type="match status" value="1"/>
</dbReference>
<comment type="caution">
    <text evidence="11">The sequence shown here is derived from an EMBL/GenBank/DDBJ whole genome shotgun (WGS) entry which is preliminary data.</text>
</comment>
<proteinExistence type="inferred from homology"/>
<dbReference type="EC" id="2.7.7.7" evidence="8"/>
<feature type="compositionally biased region" description="Polar residues" evidence="9">
    <location>
        <begin position="371"/>
        <end position="385"/>
    </location>
</feature>
<dbReference type="SUPFAM" id="SSF48019">
    <property type="entry name" value="post-AAA+ oligomerization domain-like"/>
    <property type="match status" value="1"/>
</dbReference>
<feature type="domain" description="AAA+ ATPase" evidence="10">
    <location>
        <begin position="36"/>
        <end position="178"/>
    </location>
</feature>
<comment type="similarity">
    <text evidence="1 8">Belongs to the DnaX/STICHEL family.</text>
</comment>
<dbReference type="CDD" id="cd00009">
    <property type="entry name" value="AAA"/>
    <property type="match status" value="1"/>
</dbReference>
<dbReference type="GO" id="GO:0003887">
    <property type="term" value="F:DNA-directed DNA polymerase activity"/>
    <property type="evidence" value="ECO:0007669"/>
    <property type="project" value="UniProtKB-KW"/>
</dbReference>
<dbReference type="PANTHER" id="PTHR11669">
    <property type="entry name" value="REPLICATION FACTOR C / DNA POLYMERASE III GAMMA-TAU SUBUNIT"/>
    <property type="match status" value="1"/>
</dbReference>
<gene>
    <name evidence="8 11" type="primary">dnaX</name>
    <name evidence="11" type="ORF">COT64_01895</name>
</gene>
<dbReference type="InterPro" id="IPR012763">
    <property type="entry name" value="DNA_pol_III_sug/sutau_N"/>
</dbReference>
<keyword evidence="6 8" id="KW-0239">DNA-directed DNA polymerase</keyword>
<dbReference type="InterPro" id="IPR001270">
    <property type="entry name" value="ClpA/B"/>
</dbReference>
<dbReference type="GO" id="GO:0003677">
    <property type="term" value="F:DNA binding"/>
    <property type="evidence" value="ECO:0007669"/>
    <property type="project" value="InterPro"/>
</dbReference>
<evidence type="ECO:0000256" key="6">
    <source>
        <dbReference type="ARBA" id="ARBA00022932"/>
    </source>
</evidence>
<dbReference type="InterPro" id="IPR027417">
    <property type="entry name" value="P-loop_NTPase"/>
</dbReference>
<evidence type="ECO:0000313" key="11">
    <source>
        <dbReference type="EMBL" id="PIS14584.1"/>
    </source>
</evidence>
<comment type="catalytic activity">
    <reaction evidence="7 8">
        <text>DNA(n) + a 2'-deoxyribonucleoside 5'-triphosphate = DNA(n+1) + diphosphate</text>
        <dbReference type="Rhea" id="RHEA:22508"/>
        <dbReference type="Rhea" id="RHEA-COMP:17339"/>
        <dbReference type="Rhea" id="RHEA-COMP:17340"/>
        <dbReference type="ChEBI" id="CHEBI:33019"/>
        <dbReference type="ChEBI" id="CHEBI:61560"/>
        <dbReference type="ChEBI" id="CHEBI:173112"/>
        <dbReference type="EC" id="2.7.7.7"/>
    </reaction>
</comment>
<keyword evidence="8" id="KW-0548">Nucleotidyltransferase</keyword>
<dbReference type="SUPFAM" id="SSF52540">
    <property type="entry name" value="P-loop containing nucleoside triphosphate hydrolases"/>
    <property type="match status" value="1"/>
</dbReference>
<comment type="function">
    <text evidence="8">DNA polymerase III is a complex, multichain enzyme responsible for most of the replicative synthesis in bacteria. This DNA polymerase also exhibits 3' to 5' exonuclease activity.</text>
</comment>
<accession>A0A2H0WPJ7</accession>
<dbReference type="InterPro" id="IPR003593">
    <property type="entry name" value="AAA+_ATPase"/>
</dbReference>
<dbReference type="EMBL" id="PEZI01000039">
    <property type="protein sequence ID" value="PIS14584.1"/>
    <property type="molecule type" value="Genomic_DNA"/>
</dbReference>
<dbReference type="Gene3D" id="3.40.50.300">
    <property type="entry name" value="P-loop containing nucleotide triphosphate hydrolases"/>
    <property type="match status" value="1"/>
</dbReference>
<evidence type="ECO:0000256" key="4">
    <source>
        <dbReference type="ARBA" id="ARBA00022833"/>
    </source>
</evidence>
<dbReference type="Pfam" id="PF13177">
    <property type="entry name" value="DNA_pol3_delta2"/>
    <property type="match status" value="1"/>
</dbReference>
<evidence type="ECO:0000256" key="2">
    <source>
        <dbReference type="ARBA" id="ARBA00022723"/>
    </source>
</evidence>
<dbReference type="AlphaFoldDB" id="A0A2H0WPJ7"/>
<dbReference type="Pfam" id="PF22608">
    <property type="entry name" value="DNAX_ATPase_lid"/>
    <property type="match status" value="1"/>
</dbReference>
<reference evidence="12" key="1">
    <citation type="submission" date="2017-09" db="EMBL/GenBank/DDBJ databases">
        <title>Depth-based differentiation of microbial function through sediment-hosted aquifers and enrichment of novel symbionts in the deep terrestrial subsurface.</title>
        <authorList>
            <person name="Probst A.J."/>
            <person name="Ladd B."/>
            <person name="Jarett J.K."/>
            <person name="Geller-Mcgrath D.E."/>
            <person name="Sieber C.M.K."/>
            <person name="Emerson J.B."/>
            <person name="Anantharaman K."/>
            <person name="Thomas B.C."/>
            <person name="Malmstrom R."/>
            <person name="Stieglmeier M."/>
            <person name="Klingl A."/>
            <person name="Woyke T."/>
            <person name="Ryan C.M."/>
            <person name="Banfield J.F."/>
        </authorList>
    </citation>
    <scope>NUCLEOTIDE SEQUENCE [LARGE SCALE GENOMIC DNA]</scope>
</reference>
<evidence type="ECO:0000256" key="5">
    <source>
        <dbReference type="ARBA" id="ARBA00022840"/>
    </source>
</evidence>
<organism evidence="11 12">
    <name type="scientific">Candidatus Shapirobacteria bacterium CG09_land_8_20_14_0_10_39_12</name>
    <dbReference type="NCBI Taxonomy" id="1974885"/>
    <lineage>
        <taxon>Bacteria</taxon>
        <taxon>Candidatus Shapironibacteriota</taxon>
    </lineage>
</organism>
<protein>
    <recommendedName>
        <fullName evidence="8">DNA polymerase III subunit gamma/tau</fullName>
        <ecNumber evidence="8">2.7.7.7</ecNumber>
    </recommendedName>
</protein>
<dbReference type="InterPro" id="IPR045085">
    <property type="entry name" value="HLD_clamp_pol_III_gamma_tau"/>
</dbReference>
<keyword evidence="2" id="KW-0479">Metal-binding</keyword>
<evidence type="ECO:0000313" key="12">
    <source>
        <dbReference type="Proteomes" id="UP000230775"/>
    </source>
</evidence>
<dbReference type="SMART" id="SM00382">
    <property type="entry name" value="AAA"/>
    <property type="match status" value="1"/>
</dbReference>
<dbReference type="Proteomes" id="UP000230775">
    <property type="component" value="Unassembled WGS sequence"/>
</dbReference>
<evidence type="ECO:0000256" key="8">
    <source>
        <dbReference type="RuleBase" id="RU364063"/>
    </source>
</evidence>
<dbReference type="CDD" id="cd18137">
    <property type="entry name" value="HLD_clamp_pol_III_gamma_tau"/>
    <property type="match status" value="1"/>
</dbReference>
<evidence type="ECO:0000256" key="3">
    <source>
        <dbReference type="ARBA" id="ARBA00022741"/>
    </source>
</evidence>
<keyword evidence="8" id="KW-0235">DNA replication</keyword>
<dbReference type="PANTHER" id="PTHR11669:SF0">
    <property type="entry name" value="PROTEIN STICHEL-LIKE 2"/>
    <property type="match status" value="1"/>
</dbReference>
<evidence type="ECO:0000259" key="10">
    <source>
        <dbReference type="SMART" id="SM00382"/>
    </source>
</evidence>
<dbReference type="PRINTS" id="PR00300">
    <property type="entry name" value="CLPPROTEASEA"/>
</dbReference>
<dbReference type="GO" id="GO:0009360">
    <property type="term" value="C:DNA polymerase III complex"/>
    <property type="evidence" value="ECO:0007669"/>
    <property type="project" value="InterPro"/>
</dbReference>
<comment type="subunit">
    <text evidence="8">DNA polymerase III contains a core (composed of alpha, epsilon and theta chains) that associates with a tau subunit. This core dimerizes to form the POLIII' complex. PolIII' associates with the gamma complex (composed of gamma, delta, delta', psi and chi chains) and with the beta chain to form the complete DNA polymerase III complex.</text>
</comment>
<keyword evidence="5 8" id="KW-0067">ATP-binding</keyword>